<evidence type="ECO:0008006" key="3">
    <source>
        <dbReference type="Google" id="ProtNLM"/>
    </source>
</evidence>
<dbReference type="InterPro" id="IPR011008">
    <property type="entry name" value="Dimeric_a/b-barrel"/>
</dbReference>
<dbReference type="SUPFAM" id="SSF54909">
    <property type="entry name" value="Dimeric alpha+beta barrel"/>
    <property type="match status" value="1"/>
</dbReference>
<keyword evidence="2" id="KW-1185">Reference proteome</keyword>
<gene>
    <name evidence="1" type="ORF">K8N75_12820</name>
</gene>
<dbReference type="EMBL" id="JAIOUQ010000016">
    <property type="protein sequence ID" value="MBZ2166919.1"/>
    <property type="molecule type" value="Genomic_DNA"/>
</dbReference>
<proteinExistence type="predicted"/>
<comment type="caution">
    <text evidence="1">The sequence shown here is derived from an EMBL/GenBank/DDBJ whole genome shotgun (WGS) entry which is preliminary data.</text>
</comment>
<sequence length="101" mass="11579">MEIITMIKGKIDETVSQDFEDAYAAIKEEGITDGLVASYLLKDLVVPDLYKIESVWVNEDILKNMMDNDETSAEVKLFEKFGVDPTVEIYEVRDSFSQFEE</sequence>
<evidence type="ECO:0000313" key="1">
    <source>
        <dbReference type="EMBL" id="MBZ2166919.1"/>
    </source>
</evidence>
<protein>
    <recommendedName>
        <fullName evidence="3">ABM domain-containing protein</fullName>
    </recommendedName>
</protein>
<reference evidence="2" key="1">
    <citation type="journal article" date="2022" name="Microbiol. Resour. Announc.">
        <title>Draft Genome Sequence of a Methanogenic Archaeon from West Spitsbergen Permafrost.</title>
        <authorList>
            <person name="Trubitsyn V."/>
            <person name="Rivkina E."/>
            <person name="Shcherbakova V."/>
        </authorList>
    </citation>
    <scope>NUCLEOTIDE SEQUENCE [LARGE SCALE GENOMIC DNA]</scope>
    <source>
        <strain evidence="2">VT</strain>
    </source>
</reference>
<name>A0A8T5V1T9_9EURY</name>
<accession>A0A8T5V1T9</accession>
<organism evidence="1 2">
    <name type="scientific">Methanobacterium spitsbergense</name>
    <dbReference type="NCBI Taxonomy" id="2874285"/>
    <lineage>
        <taxon>Archaea</taxon>
        <taxon>Methanobacteriati</taxon>
        <taxon>Methanobacteriota</taxon>
        <taxon>Methanomada group</taxon>
        <taxon>Methanobacteria</taxon>
        <taxon>Methanobacteriales</taxon>
        <taxon>Methanobacteriaceae</taxon>
        <taxon>Methanobacterium</taxon>
    </lineage>
</organism>
<evidence type="ECO:0000313" key="2">
    <source>
        <dbReference type="Proteomes" id="UP000825933"/>
    </source>
</evidence>
<dbReference type="Proteomes" id="UP000825933">
    <property type="component" value="Unassembled WGS sequence"/>
</dbReference>
<dbReference type="AlphaFoldDB" id="A0A8T5V1T9"/>
<dbReference type="RefSeq" id="WP_223792460.1">
    <property type="nucleotide sequence ID" value="NZ_JAIOUQ010000016.1"/>
</dbReference>